<sequence>MNFSTITIAGSGVLGSQIAYQTAFKGFDVTVYDINDEALEKAK</sequence>
<dbReference type="AlphaFoldDB" id="W9AJ09"/>
<gene>
    <name evidence="2" type="ORF">BN988_01397</name>
</gene>
<dbReference type="GO" id="GO:0006631">
    <property type="term" value="P:fatty acid metabolic process"/>
    <property type="evidence" value="ECO:0007669"/>
    <property type="project" value="InterPro"/>
</dbReference>
<name>W9AJ09_9BACI</name>
<dbReference type="eggNOG" id="COG1250">
    <property type="taxonomic scope" value="Bacteria"/>
</dbReference>
<dbReference type="SUPFAM" id="SSF51735">
    <property type="entry name" value="NAD(P)-binding Rossmann-fold domains"/>
    <property type="match status" value="1"/>
</dbReference>
<dbReference type="InterPro" id="IPR006176">
    <property type="entry name" value="3-OHacyl-CoA_DH_NAD-bd"/>
</dbReference>
<accession>W9AJ09</accession>
<evidence type="ECO:0000313" key="3">
    <source>
        <dbReference type="Proteomes" id="UP000028863"/>
    </source>
</evidence>
<dbReference type="Proteomes" id="UP000028863">
    <property type="component" value="Unassembled WGS sequence"/>
</dbReference>
<dbReference type="EMBL" id="CCAX010000001">
    <property type="protein sequence ID" value="CDO02917.1"/>
    <property type="molecule type" value="Genomic_DNA"/>
</dbReference>
<dbReference type="Gene3D" id="3.40.50.720">
    <property type="entry name" value="NAD(P)-binding Rossmann-like Domain"/>
    <property type="match status" value="1"/>
</dbReference>
<dbReference type="InterPro" id="IPR036291">
    <property type="entry name" value="NAD(P)-bd_dom_sf"/>
</dbReference>
<proteinExistence type="predicted"/>
<organism evidence="2 3">
    <name type="scientific">Oceanobacillus picturae</name>
    <dbReference type="NCBI Taxonomy" id="171693"/>
    <lineage>
        <taxon>Bacteria</taxon>
        <taxon>Bacillati</taxon>
        <taxon>Bacillota</taxon>
        <taxon>Bacilli</taxon>
        <taxon>Bacillales</taxon>
        <taxon>Bacillaceae</taxon>
        <taxon>Oceanobacillus</taxon>
    </lineage>
</organism>
<dbReference type="Pfam" id="PF02737">
    <property type="entry name" value="3HCDH_N"/>
    <property type="match status" value="1"/>
</dbReference>
<reference evidence="2" key="2">
    <citation type="submission" date="2014-03" db="EMBL/GenBank/DDBJ databases">
        <authorList>
            <person name="Urmite Genomes"/>
        </authorList>
    </citation>
    <scope>NUCLEOTIDE SEQUENCE</scope>
    <source>
        <strain evidence="2">S1</strain>
    </source>
</reference>
<reference evidence="2" key="1">
    <citation type="submission" date="2014-03" db="EMBL/GenBank/DDBJ databases">
        <title>Draft genome sequencing of Oceanobacillus picturae strain S1 isolated from human gut.</title>
        <authorList>
            <person name="Croce O."/>
            <person name="Lagier J.C."/>
            <person name="Raoult D."/>
        </authorList>
    </citation>
    <scope>NUCLEOTIDE SEQUENCE [LARGE SCALE GENOMIC DNA]</scope>
    <source>
        <strain evidence="2">S1</strain>
    </source>
</reference>
<dbReference type="GO" id="GO:0070403">
    <property type="term" value="F:NAD+ binding"/>
    <property type="evidence" value="ECO:0007669"/>
    <property type="project" value="InterPro"/>
</dbReference>
<comment type="caution">
    <text evidence="2">The sequence shown here is derived from an EMBL/GenBank/DDBJ whole genome shotgun (WGS) entry which is preliminary data.</text>
</comment>
<dbReference type="STRING" id="171693.BN988_01397"/>
<keyword evidence="3" id="KW-1185">Reference proteome</keyword>
<protein>
    <submittedName>
        <fullName evidence="2">3-hydroxybutyryl-CoA dehydrogenase</fullName>
    </submittedName>
</protein>
<evidence type="ECO:0000313" key="2">
    <source>
        <dbReference type="EMBL" id="CDO02917.1"/>
    </source>
</evidence>
<evidence type="ECO:0000259" key="1">
    <source>
        <dbReference type="Pfam" id="PF02737"/>
    </source>
</evidence>
<feature type="domain" description="3-hydroxyacyl-CoA dehydrogenase NAD binding" evidence="1">
    <location>
        <begin position="5"/>
        <end position="42"/>
    </location>
</feature>